<reference evidence="1 2" key="1">
    <citation type="submission" date="2011-01" db="EMBL/GenBank/DDBJ databases">
        <authorList>
            <person name="Muzny D."/>
            <person name="Qin X."/>
            <person name="Deng J."/>
            <person name="Jiang H."/>
            <person name="Liu Y."/>
            <person name="Qu J."/>
            <person name="Song X.-Z."/>
            <person name="Zhang L."/>
            <person name="Thornton R."/>
            <person name="Coyle M."/>
            <person name="Francisco L."/>
            <person name="Jackson L."/>
            <person name="Javaid M."/>
            <person name="Korchina V."/>
            <person name="Kovar C."/>
            <person name="Mata R."/>
            <person name="Mathew T."/>
            <person name="Ngo R."/>
            <person name="Nguyen L."/>
            <person name="Nguyen N."/>
            <person name="Okwuonu G."/>
            <person name="Ongeri F."/>
            <person name="Pham C."/>
            <person name="Simmons D."/>
            <person name="Wilczek-Boney K."/>
            <person name="Hale W."/>
            <person name="Jakkamsetti A."/>
            <person name="Pham P."/>
            <person name="Ruth R."/>
            <person name="San Lucas F."/>
            <person name="Warren J."/>
            <person name="Zhang J."/>
            <person name="Zhao Z."/>
            <person name="Zhou C."/>
            <person name="Zhu D."/>
            <person name="Lee S."/>
            <person name="Bess C."/>
            <person name="Blankenburg K."/>
            <person name="Forbes L."/>
            <person name="Fu Q."/>
            <person name="Gubbala S."/>
            <person name="Hirani K."/>
            <person name="Jayaseelan J.C."/>
            <person name="Lara F."/>
            <person name="Munidasa M."/>
            <person name="Palculict T."/>
            <person name="Patil S."/>
            <person name="Pu L.-L."/>
            <person name="Saada N."/>
            <person name="Tang L."/>
            <person name="Weissenberger G."/>
            <person name="Zhu Y."/>
            <person name="Hemphill L."/>
            <person name="Shang Y."/>
            <person name="Youmans B."/>
            <person name="Ayvaz T."/>
            <person name="Ross M."/>
            <person name="Santibanez J."/>
            <person name="Aqrawi P."/>
            <person name="Gross S."/>
            <person name="Joshi V."/>
            <person name="Fowler G."/>
            <person name="Nazareth L."/>
            <person name="Reid J."/>
            <person name="Worley K."/>
            <person name="Petrosino J."/>
            <person name="Highlander S."/>
            <person name="Gibbs R."/>
        </authorList>
    </citation>
    <scope>NUCLEOTIDE SEQUENCE [LARGE SCALE GENOMIC DNA]</scope>
    <source>
        <strain evidence="1 2">DSM 16608</strain>
    </source>
</reference>
<dbReference type="HOGENOM" id="CLU_2168694_0_0_10"/>
<name>F0FAM7_9BACT</name>
<dbReference type="AlphaFoldDB" id="F0FAM7"/>
<evidence type="ECO:0000313" key="2">
    <source>
        <dbReference type="Proteomes" id="UP000005697"/>
    </source>
</evidence>
<keyword evidence="2" id="KW-1185">Reference proteome</keyword>
<sequence length="110" mass="12218">MHVDDNTGTGILAVLLYTLTPHRQNTIMAKICLASSRRNEFFPKGQKHSVQQVMKSMISAIHQQKALLSNGATLTVIIWTGHPQNTGNIPDHSMAESQFRNYSTAMGLLR</sequence>
<protein>
    <submittedName>
        <fullName evidence="1">Uncharacterized protein</fullName>
    </submittedName>
</protein>
<dbReference type="Proteomes" id="UP000005697">
    <property type="component" value="Unassembled WGS sequence"/>
</dbReference>
<dbReference type="STRING" id="888743.HMPREF9141_2644"/>
<comment type="caution">
    <text evidence="1">The sequence shown here is derived from an EMBL/GenBank/DDBJ whole genome shotgun (WGS) entry which is preliminary data.</text>
</comment>
<organism evidence="1 2">
    <name type="scientific">Prevotella multiformis DSM 16608</name>
    <dbReference type="NCBI Taxonomy" id="888743"/>
    <lineage>
        <taxon>Bacteria</taxon>
        <taxon>Pseudomonadati</taxon>
        <taxon>Bacteroidota</taxon>
        <taxon>Bacteroidia</taxon>
        <taxon>Bacteroidales</taxon>
        <taxon>Prevotellaceae</taxon>
        <taxon>Prevotella</taxon>
    </lineage>
</organism>
<accession>F0FAM7</accession>
<proteinExistence type="predicted"/>
<dbReference type="EMBL" id="AEWX01000044">
    <property type="protein sequence ID" value="EGC18848.1"/>
    <property type="molecule type" value="Genomic_DNA"/>
</dbReference>
<gene>
    <name evidence="1" type="ORF">HMPREF9141_2644</name>
</gene>
<evidence type="ECO:0000313" key="1">
    <source>
        <dbReference type="EMBL" id="EGC18848.1"/>
    </source>
</evidence>